<evidence type="ECO:0000313" key="2">
    <source>
        <dbReference type="Proteomes" id="UP000176544"/>
    </source>
</evidence>
<protein>
    <submittedName>
        <fullName evidence="1">Uncharacterized protein</fullName>
    </submittedName>
</protein>
<organism evidence="1 2">
    <name type="scientific">Candidatus Colwellbacteria bacterium RIFCSPLOWO2_02_FULL_45_11</name>
    <dbReference type="NCBI Taxonomy" id="1797692"/>
    <lineage>
        <taxon>Bacteria</taxon>
        <taxon>Candidatus Colwelliibacteriota</taxon>
    </lineage>
</organism>
<reference evidence="1 2" key="1">
    <citation type="journal article" date="2016" name="Nat. Commun.">
        <title>Thousands of microbial genomes shed light on interconnected biogeochemical processes in an aquifer system.</title>
        <authorList>
            <person name="Anantharaman K."/>
            <person name="Brown C.T."/>
            <person name="Hug L.A."/>
            <person name="Sharon I."/>
            <person name="Castelle C.J."/>
            <person name="Probst A.J."/>
            <person name="Thomas B.C."/>
            <person name="Singh A."/>
            <person name="Wilkins M.J."/>
            <person name="Karaoz U."/>
            <person name="Brodie E.L."/>
            <person name="Williams K.H."/>
            <person name="Hubbard S.S."/>
            <person name="Banfield J.F."/>
        </authorList>
    </citation>
    <scope>NUCLEOTIDE SEQUENCE [LARGE SCALE GENOMIC DNA]</scope>
</reference>
<dbReference type="Proteomes" id="UP000176544">
    <property type="component" value="Unassembled WGS sequence"/>
</dbReference>
<dbReference type="EMBL" id="MHJA01000023">
    <property type="protein sequence ID" value="OGY60797.1"/>
    <property type="molecule type" value="Genomic_DNA"/>
</dbReference>
<comment type="caution">
    <text evidence="1">The sequence shown here is derived from an EMBL/GenBank/DDBJ whole genome shotgun (WGS) entry which is preliminary data.</text>
</comment>
<proteinExistence type="predicted"/>
<accession>A0A1G1ZB01</accession>
<name>A0A1G1ZB01_9BACT</name>
<dbReference type="AlphaFoldDB" id="A0A1G1ZB01"/>
<gene>
    <name evidence="1" type="ORF">A3I33_02475</name>
</gene>
<dbReference type="STRING" id="1797692.A3I33_02475"/>
<sequence>MKNIIIAAIIALVVGAAIGYYVGYDIGYEKARGPIPQTDENDEVVGPEATEESVYEQIGPLSGYYIQEEEIAWDEATLCDNLIVTDGFEKLLGFYEYLIESGNTVDSKDSFGRLVVTLNLDNLTDTQKDLIKNSSADAPVDLTVRVKTPNGGGAPACYSFVEVLEVTAGD</sequence>
<evidence type="ECO:0000313" key="1">
    <source>
        <dbReference type="EMBL" id="OGY60797.1"/>
    </source>
</evidence>